<reference evidence="12 13" key="1">
    <citation type="submission" date="2017-09" db="EMBL/GenBank/DDBJ databases">
        <title>Comparative genomics of rhizobia isolated from Phaseolus vulgaris in China.</title>
        <authorList>
            <person name="Tong W."/>
        </authorList>
    </citation>
    <scope>NUCLEOTIDE SEQUENCE [LARGE SCALE GENOMIC DNA]</scope>
    <source>
        <strain evidence="12 13">PCH1</strain>
    </source>
</reference>
<protein>
    <recommendedName>
        <fullName evidence="3 9">Biotin carboxyl carrier protein of acetyl-CoA carboxylase</fullName>
    </recommendedName>
</protein>
<evidence type="ECO:0000259" key="11">
    <source>
        <dbReference type="PROSITE" id="PS50968"/>
    </source>
</evidence>
<feature type="region of interest" description="Disordered" evidence="10">
    <location>
        <begin position="33"/>
        <end position="73"/>
    </location>
</feature>
<dbReference type="Pfam" id="PF00364">
    <property type="entry name" value="Biotin_lipoyl"/>
    <property type="match status" value="1"/>
</dbReference>
<comment type="pathway">
    <text evidence="2 9">Lipid metabolism; fatty acid biosynthesis.</text>
</comment>
<evidence type="ECO:0000256" key="7">
    <source>
        <dbReference type="ARBA" id="ARBA00023160"/>
    </source>
</evidence>
<comment type="function">
    <text evidence="1 9">This protein is a component of the acetyl coenzyme A carboxylase complex; first, biotin carboxylase catalyzes the carboxylation of the carrier protein and then the transcarboxylase transfers the carboxyl group to form malonyl-CoA.</text>
</comment>
<dbReference type="InterPro" id="IPR011053">
    <property type="entry name" value="Single_hybrid_motif"/>
</dbReference>
<proteinExistence type="predicted"/>
<evidence type="ECO:0000256" key="2">
    <source>
        <dbReference type="ARBA" id="ARBA00005194"/>
    </source>
</evidence>
<dbReference type="PROSITE" id="PS00188">
    <property type="entry name" value="BIOTIN"/>
    <property type="match status" value="1"/>
</dbReference>
<evidence type="ECO:0000256" key="5">
    <source>
        <dbReference type="ARBA" id="ARBA00022832"/>
    </source>
</evidence>
<dbReference type="GO" id="GO:0006633">
    <property type="term" value="P:fatty acid biosynthetic process"/>
    <property type="evidence" value="ECO:0007669"/>
    <property type="project" value="UniProtKB-UniPathway"/>
</dbReference>
<dbReference type="PANTHER" id="PTHR45266:SF3">
    <property type="entry name" value="OXALOACETATE DECARBOXYLASE ALPHA CHAIN"/>
    <property type="match status" value="1"/>
</dbReference>
<evidence type="ECO:0000256" key="8">
    <source>
        <dbReference type="ARBA" id="ARBA00023267"/>
    </source>
</evidence>
<evidence type="ECO:0000256" key="9">
    <source>
        <dbReference type="RuleBase" id="RU364072"/>
    </source>
</evidence>
<evidence type="ECO:0000256" key="6">
    <source>
        <dbReference type="ARBA" id="ARBA00023098"/>
    </source>
</evidence>
<dbReference type="PRINTS" id="PR01071">
    <property type="entry name" value="ACOABIOTINCC"/>
</dbReference>
<dbReference type="PROSITE" id="PS50968">
    <property type="entry name" value="BIOTINYL_LIPOYL"/>
    <property type="match status" value="1"/>
</dbReference>
<dbReference type="SUPFAM" id="SSF51230">
    <property type="entry name" value="Single hybrid motif"/>
    <property type="match status" value="1"/>
</dbReference>
<gene>
    <name evidence="12" type="ORF">CO661_17960</name>
</gene>
<evidence type="ECO:0000313" key="13">
    <source>
        <dbReference type="Proteomes" id="UP000220353"/>
    </source>
</evidence>
<dbReference type="GO" id="GO:0009317">
    <property type="term" value="C:acetyl-CoA carboxylase complex"/>
    <property type="evidence" value="ECO:0007669"/>
    <property type="project" value="InterPro"/>
</dbReference>
<dbReference type="InterPro" id="IPR001882">
    <property type="entry name" value="Biotin_BS"/>
</dbReference>
<evidence type="ECO:0000256" key="4">
    <source>
        <dbReference type="ARBA" id="ARBA00022516"/>
    </source>
</evidence>
<dbReference type="InterPro" id="IPR050709">
    <property type="entry name" value="Biotin_Carboxyl_Carrier/Decarb"/>
</dbReference>
<sequence length="146" mass="15642">MDLETIRTLIEFVGRSGVSELVVGENGTIVRISNDRSKRTAAEPKPQRGRHAEAPPVDQGDRPQTQPADGRTVKAPVFGVLHRAPNPGARPFVEEGDVVEVGQSLCIVEAMKVFNTVSAHRAGPITRILASDGQEVEAGQPLMEIG</sequence>
<dbReference type="PANTHER" id="PTHR45266">
    <property type="entry name" value="OXALOACETATE DECARBOXYLASE ALPHA CHAIN"/>
    <property type="match status" value="1"/>
</dbReference>
<dbReference type="InterPro" id="IPR001249">
    <property type="entry name" value="AcCoA_biotinCC"/>
</dbReference>
<keyword evidence="7 9" id="KW-0275">Fatty acid biosynthesis</keyword>
<evidence type="ECO:0000256" key="1">
    <source>
        <dbReference type="ARBA" id="ARBA00003761"/>
    </source>
</evidence>
<dbReference type="GO" id="GO:0003989">
    <property type="term" value="F:acetyl-CoA carboxylase activity"/>
    <property type="evidence" value="ECO:0007669"/>
    <property type="project" value="InterPro"/>
</dbReference>
<dbReference type="Gene3D" id="2.40.50.100">
    <property type="match status" value="1"/>
</dbReference>
<comment type="caution">
    <text evidence="12">The sequence shown here is derived from an EMBL/GenBank/DDBJ whole genome shotgun (WGS) entry which is preliminary data.</text>
</comment>
<keyword evidence="6 9" id="KW-0443">Lipid metabolism</keyword>
<dbReference type="Proteomes" id="UP000220353">
    <property type="component" value="Unassembled WGS sequence"/>
</dbReference>
<keyword evidence="8 9" id="KW-0092">Biotin</keyword>
<evidence type="ECO:0000313" key="12">
    <source>
        <dbReference type="EMBL" id="PDT46481.1"/>
    </source>
</evidence>
<dbReference type="UniPathway" id="UPA00094"/>
<accession>A0A2A6LVA0</accession>
<name>A0A2A6LVA0_RHIFR</name>
<dbReference type="InterPro" id="IPR000089">
    <property type="entry name" value="Biotin_lipoyl"/>
</dbReference>
<evidence type="ECO:0000256" key="10">
    <source>
        <dbReference type="SAM" id="MobiDB-lite"/>
    </source>
</evidence>
<evidence type="ECO:0000256" key="3">
    <source>
        <dbReference type="ARBA" id="ARBA00017562"/>
    </source>
</evidence>
<dbReference type="AlphaFoldDB" id="A0A2A6LVA0"/>
<feature type="domain" description="Lipoyl-binding" evidence="11">
    <location>
        <begin position="70"/>
        <end position="146"/>
    </location>
</feature>
<feature type="compositionally biased region" description="Basic and acidic residues" evidence="10">
    <location>
        <begin position="33"/>
        <end position="53"/>
    </location>
</feature>
<keyword evidence="4 9" id="KW-0444">Lipid biosynthesis</keyword>
<organism evidence="12 13">
    <name type="scientific">Rhizobium fredii</name>
    <name type="common">Sinorhizobium fredii</name>
    <dbReference type="NCBI Taxonomy" id="380"/>
    <lineage>
        <taxon>Bacteria</taxon>
        <taxon>Pseudomonadati</taxon>
        <taxon>Pseudomonadota</taxon>
        <taxon>Alphaproteobacteria</taxon>
        <taxon>Hyphomicrobiales</taxon>
        <taxon>Rhizobiaceae</taxon>
        <taxon>Sinorhizobium/Ensifer group</taxon>
        <taxon>Sinorhizobium</taxon>
    </lineage>
</organism>
<dbReference type="RefSeq" id="WP_097587242.1">
    <property type="nucleotide sequence ID" value="NZ_NWTC01000013.1"/>
</dbReference>
<keyword evidence="5 9" id="KW-0276">Fatty acid metabolism</keyword>
<dbReference type="EMBL" id="NWTC01000013">
    <property type="protein sequence ID" value="PDT46481.1"/>
    <property type="molecule type" value="Genomic_DNA"/>
</dbReference>
<dbReference type="CDD" id="cd06850">
    <property type="entry name" value="biotinyl_domain"/>
    <property type="match status" value="1"/>
</dbReference>